<dbReference type="PROSITE" id="PS00022">
    <property type="entry name" value="EGF_1"/>
    <property type="match status" value="5"/>
</dbReference>
<proteinExistence type="predicted"/>
<evidence type="ECO:0000256" key="2">
    <source>
        <dbReference type="ARBA" id="ARBA00022729"/>
    </source>
</evidence>
<dbReference type="PROSITE" id="PS01186">
    <property type="entry name" value="EGF_2"/>
    <property type="match status" value="5"/>
</dbReference>
<dbReference type="InterPro" id="IPR000742">
    <property type="entry name" value="EGF"/>
</dbReference>
<feature type="disulfide bond" evidence="5">
    <location>
        <begin position="627"/>
        <end position="636"/>
    </location>
</feature>
<feature type="compositionally biased region" description="Basic and acidic residues" evidence="6">
    <location>
        <begin position="736"/>
        <end position="745"/>
    </location>
</feature>
<dbReference type="Proteomes" id="UP000887540">
    <property type="component" value="Unplaced"/>
</dbReference>
<keyword evidence="1 5" id="KW-0245">EGF-like domain</keyword>
<evidence type="ECO:0000256" key="4">
    <source>
        <dbReference type="ARBA" id="ARBA00023157"/>
    </source>
</evidence>
<dbReference type="InterPro" id="IPR051022">
    <property type="entry name" value="Notch_Cell-Fate_Det"/>
</dbReference>
<feature type="disulfide bond" evidence="5">
    <location>
        <begin position="423"/>
        <end position="432"/>
    </location>
</feature>
<dbReference type="SMART" id="SM00181">
    <property type="entry name" value="EGF"/>
    <property type="match status" value="8"/>
</dbReference>
<name>A0A914CLL2_9BILA</name>
<dbReference type="PROSITE" id="PS50026">
    <property type="entry name" value="EGF_3"/>
    <property type="match status" value="4"/>
</dbReference>
<dbReference type="WBParaSite" id="ACRNAN_scaffold11653.g16607.t1">
    <property type="protein sequence ID" value="ACRNAN_scaffold11653.g16607.t1"/>
    <property type="gene ID" value="ACRNAN_scaffold11653.g16607"/>
</dbReference>
<feature type="disulfide bond" evidence="5">
    <location>
        <begin position="608"/>
        <end position="625"/>
    </location>
</feature>
<comment type="caution">
    <text evidence="5">Lacks conserved residue(s) required for the propagation of feature annotation.</text>
</comment>
<sequence length="745" mass="84755">MRLYCFKFLVVEYLLLLLLDGIVAYKSSKSVNFTGRLHGKPTKMSKFARLKNYEEKIDKVFTIEEGLPPLPSIPPLPPRRHVLSKPRGAMYDPCQVTNLCQNSGKCIARENECWCKMGFHGFHCEFSDDVLKCAEDLCNYHGYINTEKQQNSENCECECEQGYSGDKCQIVSRCHSITCQNGGECDFNLGKCVCPPASAYSNSYNWLQIPGEGDDCSEGLIEAAYKRWLKEKPTGDDGQYCIPCHSSLDKYFQCLKKAVQQFYTITFDGLYLSPEYWEEKYNMFYHWFKFCEDHNCTYAFNKYCKLDQEAENVYDKVGYCTAKIGKLLIDPNYHFGWDIPAEEHGWSGYENIRKDFMSIQDLTFLVPHCNCPANRYGDFCEIPFSQNPCDVKISEFDSNFMKCEKSGSCVSDPFFPDKYICACAGGYRGERCQEPDPCYRNPCGGALCVELRPAEVSANLNQTYACVCKLSQDVSNEMKCENPEHEKDSSLKEKYQVCFKGGEKGQPNYKFPNCLNGGHCIPCAVYPVLCSQEDIHRKFRCQCSQDFLPPVCEKHPDACTNHKCQNGAFCTPDNSTLGGYKCTCMEGYNGALCQTPLGICDGKGFDACMHGECEPDDRSGRGFRCTCAPGFKGINCDLSTEYNFWEEFHENFDWTYPLTLNIILIPLFVVLRLIQDCNYTRDEVNKYRKIANPELNKAEPSEADDDELNEAIVEHKEEDDVDEKDNNSDISEDDGEKAADKSSTT</sequence>
<evidence type="ECO:0000256" key="3">
    <source>
        <dbReference type="ARBA" id="ARBA00022737"/>
    </source>
</evidence>
<evidence type="ECO:0000256" key="6">
    <source>
        <dbReference type="SAM" id="MobiDB-lite"/>
    </source>
</evidence>
<feature type="domain" description="EGF-like" evidence="8">
    <location>
        <begin position="90"/>
        <end position="125"/>
    </location>
</feature>
<dbReference type="CDD" id="cd00054">
    <property type="entry name" value="EGF_CA"/>
    <property type="match status" value="2"/>
</dbReference>
<feature type="disulfide bond" evidence="5">
    <location>
        <begin position="584"/>
        <end position="593"/>
    </location>
</feature>
<dbReference type="GO" id="GO:0005886">
    <property type="term" value="C:plasma membrane"/>
    <property type="evidence" value="ECO:0007669"/>
    <property type="project" value="TreeGrafter"/>
</dbReference>
<evidence type="ECO:0000256" key="1">
    <source>
        <dbReference type="ARBA" id="ARBA00022536"/>
    </source>
</evidence>
<feature type="signal peptide" evidence="7">
    <location>
        <begin position="1"/>
        <end position="24"/>
    </location>
</feature>
<keyword evidence="3" id="KW-0677">Repeat</keyword>
<reference evidence="10" key="1">
    <citation type="submission" date="2022-11" db="UniProtKB">
        <authorList>
            <consortium name="WormBaseParasite"/>
        </authorList>
    </citation>
    <scope>IDENTIFICATION</scope>
</reference>
<dbReference type="GO" id="GO:0045197">
    <property type="term" value="P:establishment or maintenance of epithelial cell apical/basal polarity"/>
    <property type="evidence" value="ECO:0007669"/>
    <property type="project" value="TreeGrafter"/>
</dbReference>
<keyword evidence="4 5" id="KW-1015">Disulfide bond</keyword>
<dbReference type="SUPFAM" id="SSF57196">
    <property type="entry name" value="EGF/Laminin"/>
    <property type="match status" value="2"/>
</dbReference>
<feature type="domain" description="EGF-like" evidence="8">
    <location>
        <begin position="596"/>
        <end position="637"/>
    </location>
</feature>
<dbReference type="PANTHER" id="PTHR24049:SF22">
    <property type="entry name" value="DROSOPHILA CRUMBS HOMOLOG"/>
    <property type="match status" value="1"/>
</dbReference>
<dbReference type="GO" id="GO:0007157">
    <property type="term" value="P:heterophilic cell-cell adhesion via plasma membrane cell adhesion molecules"/>
    <property type="evidence" value="ECO:0007669"/>
    <property type="project" value="TreeGrafter"/>
</dbReference>
<dbReference type="GO" id="GO:0032991">
    <property type="term" value="C:protein-containing complex"/>
    <property type="evidence" value="ECO:0007669"/>
    <property type="project" value="TreeGrafter"/>
</dbReference>
<feature type="domain" description="EGF-like" evidence="8">
    <location>
        <begin position="555"/>
        <end position="594"/>
    </location>
</feature>
<feature type="domain" description="EGF-like" evidence="8">
    <location>
        <begin position="395"/>
        <end position="433"/>
    </location>
</feature>
<dbReference type="AlphaFoldDB" id="A0A914CLL2"/>
<evidence type="ECO:0000259" key="8">
    <source>
        <dbReference type="PROSITE" id="PS50026"/>
    </source>
</evidence>
<evidence type="ECO:0000313" key="10">
    <source>
        <dbReference type="WBParaSite" id="ACRNAN_scaffold11653.g16607.t1"/>
    </source>
</evidence>
<evidence type="ECO:0000256" key="5">
    <source>
        <dbReference type="PROSITE-ProRule" id="PRU00076"/>
    </source>
</evidence>
<keyword evidence="9" id="KW-1185">Reference proteome</keyword>
<accession>A0A914CLL2</accession>
<feature type="disulfide bond" evidence="5">
    <location>
        <begin position="115"/>
        <end position="124"/>
    </location>
</feature>
<evidence type="ECO:0000256" key="7">
    <source>
        <dbReference type="SAM" id="SignalP"/>
    </source>
</evidence>
<organism evidence="9 10">
    <name type="scientific">Acrobeloides nanus</name>
    <dbReference type="NCBI Taxonomy" id="290746"/>
    <lineage>
        <taxon>Eukaryota</taxon>
        <taxon>Metazoa</taxon>
        <taxon>Ecdysozoa</taxon>
        <taxon>Nematoda</taxon>
        <taxon>Chromadorea</taxon>
        <taxon>Rhabditida</taxon>
        <taxon>Tylenchina</taxon>
        <taxon>Cephalobomorpha</taxon>
        <taxon>Cephaloboidea</taxon>
        <taxon>Cephalobidae</taxon>
        <taxon>Acrobeloides</taxon>
    </lineage>
</organism>
<feature type="chain" id="PRO_5037609557" evidence="7">
    <location>
        <begin position="25"/>
        <end position="745"/>
    </location>
</feature>
<protein>
    <submittedName>
        <fullName evidence="10">EGF-like domain-containing protein</fullName>
    </submittedName>
</protein>
<dbReference type="PANTHER" id="PTHR24049">
    <property type="entry name" value="CRUMBS FAMILY MEMBER"/>
    <property type="match status" value="1"/>
</dbReference>
<keyword evidence="2 7" id="KW-0732">Signal</keyword>
<evidence type="ECO:0000313" key="9">
    <source>
        <dbReference type="Proteomes" id="UP000887540"/>
    </source>
</evidence>
<dbReference type="Gene3D" id="2.10.25.10">
    <property type="entry name" value="Laminin"/>
    <property type="match status" value="4"/>
</dbReference>
<feature type="region of interest" description="Disordered" evidence="6">
    <location>
        <begin position="696"/>
        <end position="745"/>
    </location>
</feature>